<gene>
    <name evidence="2" type="ORF">AB5J52_48855</name>
</gene>
<name>A0AB39R5B4_9ACTN</name>
<organism evidence="2">
    <name type="scientific">Streptomyces sp. R39</name>
    <dbReference type="NCBI Taxonomy" id="3238631"/>
    <lineage>
        <taxon>Bacteria</taxon>
        <taxon>Bacillati</taxon>
        <taxon>Actinomycetota</taxon>
        <taxon>Actinomycetes</taxon>
        <taxon>Kitasatosporales</taxon>
        <taxon>Streptomycetaceae</taxon>
        <taxon>Streptomyces</taxon>
    </lineage>
</organism>
<protein>
    <submittedName>
        <fullName evidence="2">Uncharacterized protein</fullName>
    </submittedName>
</protein>
<sequence>MTKSGSDHLKRQARGIARTTGRRFPDVLAELRRAPRPSTPRPSTELVLLCNGLAHPIDGGRCARPAGHHLLDGTWSWCSPEPDLPAHIWQGYHQAADEARQAQHEAWLASLTPAERADWEAEQEAANWADMAAEAREPYDHYDDKYDELVLDALDDERRSDETDFDEYDDGEWADEEMWDGAYR</sequence>
<dbReference type="AlphaFoldDB" id="A0AB39R5B4"/>
<feature type="compositionally biased region" description="Acidic residues" evidence="1">
    <location>
        <begin position="163"/>
        <end position="184"/>
    </location>
</feature>
<evidence type="ECO:0000313" key="2">
    <source>
        <dbReference type="EMBL" id="XDQ50039.1"/>
    </source>
</evidence>
<feature type="region of interest" description="Disordered" evidence="1">
    <location>
        <begin position="1"/>
        <end position="26"/>
    </location>
</feature>
<proteinExistence type="predicted"/>
<dbReference type="RefSeq" id="WP_369228564.1">
    <property type="nucleotide sequence ID" value="NZ_CP163442.1"/>
</dbReference>
<evidence type="ECO:0000256" key="1">
    <source>
        <dbReference type="SAM" id="MobiDB-lite"/>
    </source>
</evidence>
<keyword evidence="2" id="KW-0614">Plasmid</keyword>
<accession>A0AB39R5B4</accession>
<reference evidence="2" key="1">
    <citation type="submission" date="2024-07" db="EMBL/GenBank/DDBJ databases">
        <authorList>
            <person name="Yu S.T."/>
        </authorList>
    </citation>
    <scope>NUCLEOTIDE SEQUENCE</scope>
    <source>
        <strain evidence="2">R39</strain>
        <plasmid evidence="2">unnamed1</plasmid>
    </source>
</reference>
<geneLocation type="plasmid" evidence="2">
    <name>unnamed1</name>
</geneLocation>
<feature type="region of interest" description="Disordered" evidence="1">
    <location>
        <begin position="156"/>
        <end position="184"/>
    </location>
</feature>
<dbReference type="EMBL" id="CP163442">
    <property type="protein sequence ID" value="XDQ50039.1"/>
    <property type="molecule type" value="Genomic_DNA"/>
</dbReference>
<feature type="compositionally biased region" description="Basic and acidic residues" evidence="1">
    <location>
        <begin position="1"/>
        <end position="10"/>
    </location>
</feature>